<dbReference type="AlphaFoldDB" id="A0A1E3NZB8"/>
<proteinExistence type="predicted"/>
<sequence length="228" mass="25448">MSAKKVIFLHGYAQSASIFSGKTGGLRKTLKKQGYESIYINAPMKLKGDQLHDPSSEELDLYGWWPYGMDDYEVQPAIDLVLGQTNGDEQVEGIIGFSQGAGLSGAIVAKYKEALPSLKWVVFFSGFRLKPAKFDHWYDSKIDLPSLHVIGELDTVVEEGRSIRLLDSCIDEKKTLLKHQGGHYVPNNKDFVNKVVAWIQANGIEKIEEKNEIDDDDLMAQIDNLGKA</sequence>
<dbReference type="PANTHER" id="PTHR48070">
    <property type="entry name" value="ESTERASE OVCA2"/>
    <property type="match status" value="1"/>
</dbReference>
<protein>
    <recommendedName>
        <fullName evidence="2">Serine hydrolase domain-containing protein</fullName>
    </recommendedName>
</protein>
<dbReference type="InterPro" id="IPR005645">
    <property type="entry name" value="FSH-like_dom"/>
</dbReference>
<dbReference type="InterPro" id="IPR050593">
    <property type="entry name" value="LovG"/>
</dbReference>
<dbReference type="InterPro" id="IPR029058">
    <property type="entry name" value="AB_hydrolase_fold"/>
</dbReference>
<reference evidence="3 4" key="1">
    <citation type="journal article" date="2016" name="Proc. Natl. Acad. Sci. U.S.A.">
        <title>Comparative genomics of biotechnologically important yeasts.</title>
        <authorList>
            <person name="Riley R."/>
            <person name="Haridas S."/>
            <person name="Wolfe K.H."/>
            <person name="Lopes M.R."/>
            <person name="Hittinger C.T."/>
            <person name="Goeker M."/>
            <person name="Salamov A.A."/>
            <person name="Wisecaver J.H."/>
            <person name="Long T.M."/>
            <person name="Calvey C.H."/>
            <person name="Aerts A.L."/>
            <person name="Barry K.W."/>
            <person name="Choi C."/>
            <person name="Clum A."/>
            <person name="Coughlan A.Y."/>
            <person name="Deshpande S."/>
            <person name="Douglass A.P."/>
            <person name="Hanson S.J."/>
            <person name="Klenk H.-P."/>
            <person name="LaButti K.M."/>
            <person name="Lapidus A."/>
            <person name="Lindquist E.A."/>
            <person name="Lipzen A.M."/>
            <person name="Meier-Kolthoff J.P."/>
            <person name="Ohm R.A."/>
            <person name="Otillar R.P."/>
            <person name="Pangilinan J.L."/>
            <person name="Peng Y."/>
            <person name="Rokas A."/>
            <person name="Rosa C.A."/>
            <person name="Scheuner C."/>
            <person name="Sibirny A.A."/>
            <person name="Slot J.C."/>
            <person name="Stielow J.B."/>
            <person name="Sun H."/>
            <person name="Kurtzman C.P."/>
            <person name="Blackwell M."/>
            <person name="Grigoriev I.V."/>
            <person name="Jeffries T.W."/>
        </authorList>
    </citation>
    <scope>NUCLEOTIDE SEQUENCE [LARGE SCALE GENOMIC DNA]</scope>
    <source>
        <strain evidence="4">ATCC 58044 / CBS 1984 / NCYC 433 / NRRL Y-366-8</strain>
    </source>
</reference>
<dbReference type="GO" id="GO:0005634">
    <property type="term" value="C:nucleus"/>
    <property type="evidence" value="ECO:0007669"/>
    <property type="project" value="TreeGrafter"/>
</dbReference>
<dbReference type="Gene3D" id="3.40.50.1820">
    <property type="entry name" value="alpha/beta hydrolase"/>
    <property type="match status" value="1"/>
</dbReference>
<evidence type="ECO:0000256" key="1">
    <source>
        <dbReference type="ARBA" id="ARBA00022801"/>
    </source>
</evidence>
<dbReference type="Pfam" id="PF03959">
    <property type="entry name" value="FSH1"/>
    <property type="match status" value="1"/>
</dbReference>
<dbReference type="EMBL" id="KV454212">
    <property type="protein sequence ID" value="ODQ58340.1"/>
    <property type="molecule type" value="Genomic_DNA"/>
</dbReference>
<dbReference type="RefSeq" id="XP_019037547.1">
    <property type="nucleotide sequence ID" value="XM_019183745.1"/>
</dbReference>
<dbReference type="Proteomes" id="UP000094112">
    <property type="component" value="Unassembled WGS sequence"/>
</dbReference>
<organism evidence="3 4">
    <name type="scientific">Wickerhamomyces anomalus (strain ATCC 58044 / CBS 1984 / NCYC 433 / NRRL Y-366-8)</name>
    <name type="common">Yeast</name>
    <name type="synonym">Hansenula anomala</name>
    <dbReference type="NCBI Taxonomy" id="683960"/>
    <lineage>
        <taxon>Eukaryota</taxon>
        <taxon>Fungi</taxon>
        <taxon>Dikarya</taxon>
        <taxon>Ascomycota</taxon>
        <taxon>Saccharomycotina</taxon>
        <taxon>Saccharomycetes</taxon>
        <taxon>Phaffomycetales</taxon>
        <taxon>Wickerhamomycetaceae</taxon>
        <taxon>Wickerhamomyces</taxon>
    </lineage>
</organism>
<evidence type="ECO:0000259" key="2">
    <source>
        <dbReference type="Pfam" id="PF03959"/>
    </source>
</evidence>
<evidence type="ECO:0000313" key="4">
    <source>
        <dbReference type="Proteomes" id="UP000094112"/>
    </source>
</evidence>
<dbReference type="GO" id="GO:0005737">
    <property type="term" value="C:cytoplasm"/>
    <property type="evidence" value="ECO:0007669"/>
    <property type="project" value="TreeGrafter"/>
</dbReference>
<dbReference type="STRING" id="683960.A0A1E3NZB8"/>
<accession>A0A1E3NZB8</accession>
<dbReference type="PANTHER" id="PTHR48070:SF6">
    <property type="entry name" value="ESTERASE OVCA2"/>
    <property type="match status" value="1"/>
</dbReference>
<gene>
    <name evidence="3" type="ORF">WICANDRAFT_64478</name>
</gene>
<keyword evidence="1" id="KW-0378">Hydrolase</keyword>
<dbReference type="OrthoDB" id="2094269at2759"/>
<dbReference type="SUPFAM" id="SSF53474">
    <property type="entry name" value="alpha/beta-Hydrolases"/>
    <property type="match status" value="1"/>
</dbReference>
<name>A0A1E3NZB8_WICAA</name>
<dbReference type="GeneID" id="30200991"/>
<evidence type="ECO:0000313" key="3">
    <source>
        <dbReference type="EMBL" id="ODQ58340.1"/>
    </source>
</evidence>
<feature type="domain" description="Serine hydrolase" evidence="2">
    <location>
        <begin position="3"/>
        <end position="195"/>
    </location>
</feature>
<keyword evidence="4" id="KW-1185">Reference proteome</keyword>
<dbReference type="GO" id="GO:0016787">
    <property type="term" value="F:hydrolase activity"/>
    <property type="evidence" value="ECO:0007669"/>
    <property type="project" value="UniProtKB-KW"/>
</dbReference>